<feature type="region of interest" description="Disordered" evidence="2">
    <location>
        <begin position="369"/>
        <end position="396"/>
    </location>
</feature>
<reference evidence="3" key="1">
    <citation type="submission" date="2021-09" db="EMBL/GenBank/DDBJ databases">
        <authorList>
            <consortium name="AG Swart"/>
            <person name="Singh M."/>
            <person name="Singh A."/>
            <person name="Seah K."/>
            <person name="Emmerich C."/>
        </authorList>
    </citation>
    <scope>NUCLEOTIDE SEQUENCE</scope>
    <source>
        <strain evidence="3">ATCC30299</strain>
    </source>
</reference>
<feature type="compositionally biased region" description="Polar residues" evidence="2">
    <location>
        <begin position="88"/>
        <end position="112"/>
    </location>
</feature>
<dbReference type="SUPFAM" id="SSF52047">
    <property type="entry name" value="RNI-like"/>
    <property type="match status" value="1"/>
</dbReference>
<evidence type="ECO:0000313" key="4">
    <source>
        <dbReference type="Proteomes" id="UP001162131"/>
    </source>
</evidence>
<dbReference type="InterPro" id="IPR032675">
    <property type="entry name" value="LRR_dom_sf"/>
</dbReference>
<dbReference type="EMBL" id="CAJZBQ010000020">
    <property type="protein sequence ID" value="CAG9318237.1"/>
    <property type="molecule type" value="Genomic_DNA"/>
</dbReference>
<dbReference type="PANTHER" id="PTHR24110">
    <property type="entry name" value="CENTROSOMAL PROTEIN OF 78 KDA"/>
    <property type="match status" value="1"/>
</dbReference>
<dbReference type="Proteomes" id="UP001162131">
    <property type="component" value="Unassembled WGS sequence"/>
</dbReference>
<comment type="caution">
    <text evidence="3">The sequence shown here is derived from an EMBL/GenBank/DDBJ whole genome shotgun (WGS) entry which is preliminary data.</text>
</comment>
<proteinExistence type="predicted"/>
<feature type="region of interest" description="Disordered" evidence="2">
    <location>
        <begin position="76"/>
        <end position="119"/>
    </location>
</feature>
<keyword evidence="4" id="KW-1185">Reference proteome</keyword>
<evidence type="ECO:0000256" key="2">
    <source>
        <dbReference type="SAM" id="MobiDB-lite"/>
    </source>
</evidence>
<keyword evidence="1" id="KW-0175">Coiled coil</keyword>
<evidence type="ECO:0000256" key="1">
    <source>
        <dbReference type="SAM" id="Coils"/>
    </source>
</evidence>
<feature type="coiled-coil region" evidence="1">
    <location>
        <begin position="459"/>
        <end position="530"/>
    </location>
</feature>
<dbReference type="AlphaFoldDB" id="A0AAU9J2R4"/>
<evidence type="ECO:0000313" key="3">
    <source>
        <dbReference type="EMBL" id="CAG9318237.1"/>
    </source>
</evidence>
<gene>
    <name evidence="3" type="ORF">BSTOLATCC_MIC20715</name>
</gene>
<feature type="compositionally biased region" description="Polar residues" evidence="2">
    <location>
        <begin position="383"/>
        <end position="396"/>
    </location>
</feature>
<dbReference type="Gene3D" id="3.80.10.10">
    <property type="entry name" value="Ribonuclease Inhibitor"/>
    <property type="match status" value="2"/>
</dbReference>
<dbReference type="PANTHER" id="PTHR24110:SF3">
    <property type="entry name" value="CENTROSOMAL PROTEIN OF 78 KDA"/>
    <property type="match status" value="1"/>
</dbReference>
<name>A0AAU9J2R4_9CILI</name>
<organism evidence="3 4">
    <name type="scientific">Blepharisma stoltei</name>
    <dbReference type="NCBI Taxonomy" id="1481888"/>
    <lineage>
        <taxon>Eukaryota</taxon>
        <taxon>Sar</taxon>
        <taxon>Alveolata</taxon>
        <taxon>Ciliophora</taxon>
        <taxon>Postciliodesmatophora</taxon>
        <taxon>Heterotrichea</taxon>
        <taxon>Heterotrichida</taxon>
        <taxon>Blepharismidae</taxon>
        <taxon>Blepharisma</taxon>
    </lineage>
</organism>
<dbReference type="SMART" id="SM00368">
    <property type="entry name" value="LRR_RI"/>
    <property type="match status" value="4"/>
</dbReference>
<accession>A0AAU9J2R4</accession>
<sequence>MISSKFQKPKAYSSRYKTACSKLNTPANNQIMSTLNKYEFSLNYETIQDRDLKPLGIALPHLTQIKKIIISNNNKNKPEIPFSKPTKRGSSTARSSKQANNYDSSPEHSTFANSKEKEEFESKRKNKGIAIFKAISENLEHNKHLTVLVLEQLNIEMEGWGLLGRGFTAKLPLNYLAIVECKLKDKEFACFAPSLGSLRYLEALNLSRNDLEDCGFDIARVISKNNERIDEGIWVAGLRGEQPEMVGYGKGLDELDLSYNKIKDKTIYDLSSALYTDTILKSLDISNNSISIQGLQEIISVLYSNSTLLYVNILGNGDKIPINYAKAILKKLKTNLKRYRLRRNYSGDWEQKIANIQSSLGPILLTSEPASPKASEKRPKVVFTNSESQVSKGMTSETPIDYEDCQEEFQSEPDFSDSESSYIPPRKGLLGYDHTPLHEAARKKSPESCNKCKEFERALFKSESTCMALTEKIKKLENRIAVLERRSPDINRQSPFGYQSSVPENDIETLNRIDDMMKELTKLVDAFEKRNPEKSKSLFRYKLY</sequence>
<protein>
    <submittedName>
        <fullName evidence="3">Uncharacterized protein</fullName>
    </submittedName>
</protein>